<keyword evidence="2" id="KW-1185">Reference proteome</keyword>
<name>A0A2D2CWF1_METT3</name>
<gene>
    <name evidence="1" type="ORF">CQW49_03845</name>
</gene>
<reference evidence="2" key="1">
    <citation type="submission" date="2017-10" db="EMBL/GenBank/DDBJ databases">
        <title>Completed PacBio SMRT sequence of Methylosinus trichosporium OB3b reveals presence of a third large plasmid.</title>
        <authorList>
            <person name="Charles T.C."/>
            <person name="Lynch M.D.J."/>
            <person name="Heil J.R."/>
            <person name="Cheng J."/>
        </authorList>
    </citation>
    <scope>NUCLEOTIDE SEQUENCE [LARGE SCALE GENOMIC DNA]</scope>
    <source>
        <strain evidence="2">OB3b</strain>
    </source>
</reference>
<evidence type="ECO:0000313" key="1">
    <source>
        <dbReference type="EMBL" id="ATQ67118.1"/>
    </source>
</evidence>
<accession>A0A2D2CWF1</accession>
<sequence length="106" mass="11501">MSPEWRAELETFSKMSTDGRIAWCGRAILALTILARGTYLAGTDDVVDPPRLRRFNELTHRIAGRQAAIDMDEATIESFFALVGASTDELGVSAALLEQLRSCAGG</sequence>
<organism evidence="1 2">
    <name type="scientific">Methylosinus trichosporium (strain ATCC 35070 / NCIMB 11131 / UNIQEM 75 / OB3b)</name>
    <dbReference type="NCBI Taxonomy" id="595536"/>
    <lineage>
        <taxon>Bacteria</taxon>
        <taxon>Pseudomonadati</taxon>
        <taxon>Pseudomonadota</taxon>
        <taxon>Alphaproteobacteria</taxon>
        <taxon>Hyphomicrobiales</taxon>
        <taxon>Methylocystaceae</taxon>
        <taxon>Methylosinus</taxon>
    </lineage>
</organism>
<dbReference type="AlphaFoldDB" id="A0A2D2CWF1"/>
<dbReference type="Proteomes" id="UP000230709">
    <property type="component" value="Chromosome"/>
</dbReference>
<dbReference type="EMBL" id="CP023737">
    <property type="protein sequence ID" value="ATQ67118.1"/>
    <property type="molecule type" value="Genomic_DNA"/>
</dbReference>
<evidence type="ECO:0000313" key="2">
    <source>
        <dbReference type="Proteomes" id="UP000230709"/>
    </source>
</evidence>
<dbReference type="KEGG" id="mtw:CQW49_03845"/>
<protein>
    <submittedName>
        <fullName evidence="1">Uncharacterized protein</fullName>
    </submittedName>
</protein>
<proteinExistence type="predicted"/>